<feature type="region of interest" description="Disordered" evidence="1">
    <location>
        <begin position="61"/>
        <end position="138"/>
    </location>
</feature>
<dbReference type="Proteomes" id="UP001221142">
    <property type="component" value="Unassembled WGS sequence"/>
</dbReference>
<reference evidence="3" key="1">
    <citation type="submission" date="2023-03" db="EMBL/GenBank/DDBJ databases">
        <title>Massive genome expansion in bonnet fungi (Mycena s.s.) driven by repeated elements and novel gene families across ecological guilds.</title>
        <authorList>
            <consortium name="Lawrence Berkeley National Laboratory"/>
            <person name="Harder C.B."/>
            <person name="Miyauchi S."/>
            <person name="Viragh M."/>
            <person name="Kuo A."/>
            <person name="Thoen E."/>
            <person name="Andreopoulos B."/>
            <person name="Lu D."/>
            <person name="Skrede I."/>
            <person name="Drula E."/>
            <person name="Henrissat B."/>
            <person name="Morin E."/>
            <person name="Kohler A."/>
            <person name="Barry K."/>
            <person name="LaButti K."/>
            <person name="Morin E."/>
            <person name="Salamov A."/>
            <person name="Lipzen A."/>
            <person name="Mereny Z."/>
            <person name="Hegedus B."/>
            <person name="Baldrian P."/>
            <person name="Stursova M."/>
            <person name="Weitz H."/>
            <person name="Taylor A."/>
            <person name="Grigoriev I.V."/>
            <person name="Nagy L.G."/>
            <person name="Martin F."/>
            <person name="Kauserud H."/>
        </authorList>
    </citation>
    <scope>NUCLEOTIDE SEQUENCE</scope>
    <source>
        <strain evidence="3">9284</strain>
    </source>
</reference>
<feature type="domain" description="Zn(2)-C6 fungal-type" evidence="2">
    <location>
        <begin position="20"/>
        <end position="54"/>
    </location>
</feature>
<sequence>MSGPTPSSSGSAKLRRTILACAHCRQRKVRCITTEQPPTNPCTRCKKKKLSCQYVSADPAAITPEHSPTRSTHSPDSDPDEPYASASAVSAAEGWAHMHNRRSRTPGPGTLSLPGSSFHDPRRSSLFSPTGVYPTPYRGPQRPLSALYDTQAIHARQYLDVRNAGTTTQSHPPMPMPPGRPADNYLIPTANYDPDPAQLQNDMLLDFWTTGHGGGHPWSNNPGSAYESGPW</sequence>
<dbReference type="CDD" id="cd00067">
    <property type="entry name" value="GAL4"/>
    <property type="match status" value="1"/>
</dbReference>
<evidence type="ECO:0000256" key="1">
    <source>
        <dbReference type="SAM" id="MobiDB-lite"/>
    </source>
</evidence>
<name>A0AAD7F9B6_9AGAR</name>
<organism evidence="3 4">
    <name type="scientific">Roridomyces roridus</name>
    <dbReference type="NCBI Taxonomy" id="1738132"/>
    <lineage>
        <taxon>Eukaryota</taxon>
        <taxon>Fungi</taxon>
        <taxon>Dikarya</taxon>
        <taxon>Basidiomycota</taxon>
        <taxon>Agaricomycotina</taxon>
        <taxon>Agaricomycetes</taxon>
        <taxon>Agaricomycetidae</taxon>
        <taxon>Agaricales</taxon>
        <taxon>Marasmiineae</taxon>
        <taxon>Mycenaceae</taxon>
        <taxon>Roridomyces</taxon>
    </lineage>
</organism>
<comment type="caution">
    <text evidence="3">The sequence shown here is derived from an EMBL/GenBank/DDBJ whole genome shotgun (WGS) entry which is preliminary data.</text>
</comment>
<keyword evidence="4" id="KW-1185">Reference proteome</keyword>
<protein>
    <recommendedName>
        <fullName evidence="2">Zn(2)-C6 fungal-type domain-containing protein</fullName>
    </recommendedName>
</protein>
<dbReference type="SMART" id="SM00066">
    <property type="entry name" value="GAL4"/>
    <property type="match status" value="1"/>
</dbReference>
<proteinExistence type="predicted"/>
<evidence type="ECO:0000313" key="3">
    <source>
        <dbReference type="EMBL" id="KAJ7610177.1"/>
    </source>
</evidence>
<accession>A0AAD7F9B6</accession>
<gene>
    <name evidence="3" type="ORF">FB45DRAFT_1038219</name>
</gene>
<dbReference type="AlphaFoldDB" id="A0AAD7F9B6"/>
<dbReference type="InterPro" id="IPR036864">
    <property type="entry name" value="Zn2-C6_fun-type_DNA-bd_sf"/>
</dbReference>
<dbReference type="GO" id="GO:0008270">
    <property type="term" value="F:zinc ion binding"/>
    <property type="evidence" value="ECO:0007669"/>
    <property type="project" value="InterPro"/>
</dbReference>
<dbReference type="PROSITE" id="PS00463">
    <property type="entry name" value="ZN2_CY6_FUNGAL_1"/>
    <property type="match status" value="1"/>
</dbReference>
<dbReference type="GO" id="GO:0000981">
    <property type="term" value="F:DNA-binding transcription factor activity, RNA polymerase II-specific"/>
    <property type="evidence" value="ECO:0007669"/>
    <property type="project" value="InterPro"/>
</dbReference>
<dbReference type="Pfam" id="PF00172">
    <property type="entry name" value="Zn_clus"/>
    <property type="match status" value="1"/>
</dbReference>
<dbReference type="EMBL" id="JARKIF010000036">
    <property type="protein sequence ID" value="KAJ7610177.1"/>
    <property type="molecule type" value="Genomic_DNA"/>
</dbReference>
<dbReference type="Gene3D" id="4.10.240.10">
    <property type="entry name" value="Zn(2)-C6 fungal-type DNA-binding domain"/>
    <property type="match status" value="1"/>
</dbReference>
<evidence type="ECO:0000313" key="4">
    <source>
        <dbReference type="Proteomes" id="UP001221142"/>
    </source>
</evidence>
<evidence type="ECO:0000259" key="2">
    <source>
        <dbReference type="PROSITE" id="PS50048"/>
    </source>
</evidence>
<dbReference type="SUPFAM" id="SSF57701">
    <property type="entry name" value="Zn2/Cys6 DNA-binding domain"/>
    <property type="match status" value="1"/>
</dbReference>
<dbReference type="InterPro" id="IPR001138">
    <property type="entry name" value="Zn2Cys6_DnaBD"/>
</dbReference>
<dbReference type="PROSITE" id="PS50048">
    <property type="entry name" value="ZN2_CY6_FUNGAL_2"/>
    <property type="match status" value="1"/>
</dbReference>